<dbReference type="RefSeq" id="WP_175607265.1">
    <property type="nucleotide sequence ID" value="NZ_LWLN01000001.1"/>
</dbReference>
<proteinExistence type="predicted"/>
<evidence type="ECO:0000313" key="1">
    <source>
        <dbReference type="EMBL" id="OLZ41955.1"/>
    </source>
</evidence>
<evidence type="ECO:0008006" key="3">
    <source>
        <dbReference type="Google" id="ProtNLM"/>
    </source>
</evidence>
<keyword evidence="2" id="KW-1185">Reference proteome</keyword>
<comment type="caution">
    <text evidence="1">The sequence shown here is derived from an EMBL/GenBank/DDBJ whole genome shotgun (WGS) entry which is preliminary data.</text>
</comment>
<dbReference type="Gene3D" id="3.40.50.1010">
    <property type="entry name" value="5'-nuclease"/>
    <property type="match status" value="1"/>
</dbReference>
<dbReference type="OrthoDB" id="192447at2157"/>
<name>A0A1S8AYZ3_9EURY</name>
<gene>
    <name evidence="1" type="ORF">A6E15_13620</name>
</gene>
<dbReference type="SUPFAM" id="SSF88723">
    <property type="entry name" value="PIN domain-like"/>
    <property type="match status" value="1"/>
</dbReference>
<dbReference type="Proteomes" id="UP000189370">
    <property type="component" value="Unassembled WGS sequence"/>
</dbReference>
<reference evidence="2" key="1">
    <citation type="submission" date="2016-04" db="EMBL/GenBank/DDBJ databases">
        <authorList>
            <person name="Chen S.-C."/>
            <person name="Lai M.-C."/>
        </authorList>
    </citation>
    <scope>NUCLEOTIDE SEQUENCE [LARGE SCALE GENOMIC DNA]</scope>
    <source>
        <strain evidence="2">AB14</strain>
    </source>
</reference>
<dbReference type="STRING" id="301967.A6E15_13620"/>
<organism evidence="1 2">
    <name type="scientific">Natrinema saccharevitans</name>
    <dbReference type="NCBI Taxonomy" id="301967"/>
    <lineage>
        <taxon>Archaea</taxon>
        <taxon>Methanobacteriati</taxon>
        <taxon>Methanobacteriota</taxon>
        <taxon>Stenosarchaea group</taxon>
        <taxon>Halobacteria</taxon>
        <taxon>Halobacteriales</taxon>
        <taxon>Natrialbaceae</taxon>
        <taxon>Natrinema</taxon>
    </lineage>
</organism>
<accession>A0A1S8AYZ3</accession>
<dbReference type="InterPro" id="IPR029060">
    <property type="entry name" value="PIN-like_dom_sf"/>
</dbReference>
<sequence>MTDASFLDTGVALGYCFRDDTHHYRCREYLEENGFSLYISDHVEDEYLNREPDLAEEIADGIRDHIFQLQNSDYKGQLDSMDTSQIRQNLVGNNNASTSLRDFYRNQVTNFIQLEELIKRLRELARDIEQNAIENRQWLLARTEIWSRENDYSEIDEALSEIPWDDRRICLDAHDVVEQRGEITELATVNPRDLVDEGYRELILGQTALEDVVSLAVRS</sequence>
<dbReference type="EMBL" id="LWLN01000001">
    <property type="protein sequence ID" value="OLZ41955.1"/>
    <property type="molecule type" value="Genomic_DNA"/>
</dbReference>
<evidence type="ECO:0000313" key="2">
    <source>
        <dbReference type="Proteomes" id="UP000189370"/>
    </source>
</evidence>
<dbReference type="AlphaFoldDB" id="A0A1S8AYZ3"/>
<protein>
    <recommendedName>
        <fullName evidence="3">PIN domain-containing protein</fullName>
    </recommendedName>
</protein>